<keyword evidence="10" id="KW-0694">RNA-binding</keyword>
<accession>X1U369</accession>
<evidence type="ECO:0000256" key="7">
    <source>
        <dbReference type="ARBA" id="ARBA00022741"/>
    </source>
</evidence>
<dbReference type="GO" id="GO:0005524">
    <property type="term" value="F:ATP binding"/>
    <property type="evidence" value="ECO:0007669"/>
    <property type="project" value="UniProtKB-KW"/>
</dbReference>
<protein>
    <recommendedName>
        <fullName evidence="13">FDX-ACB domain-containing protein</fullName>
    </recommendedName>
</protein>
<comment type="subcellular location">
    <subcellularLocation>
        <location evidence="2">Cytoplasm</location>
    </subcellularLocation>
</comment>
<dbReference type="GO" id="GO:0004812">
    <property type="term" value="F:aminoacyl-tRNA ligase activity"/>
    <property type="evidence" value="ECO:0007669"/>
    <property type="project" value="UniProtKB-KW"/>
</dbReference>
<evidence type="ECO:0000256" key="3">
    <source>
        <dbReference type="ARBA" id="ARBA00022490"/>
    </source>
</evidence>
<keyword evidence="12" id="KW-0030">Aminoacyl-tRNA synthetase</keyword>
<dbReference type="Pfam" id="PF17759">
    <property type="entry name" value="tRNA_synthFbeta"/>
    <property type="match status" value="1"/>
</dbReference>
<comment type="cofactor">
    <cofactor evidence="1">
        <name>Mg(2+)</name>
        <dbReference type="ChEBI" id="CHEBI:18420"/>
    </cofactor>
</comment>
<dbReference type="GO" id="GO:0046872">
    <property type="term" value="F:metal ion binding"/>
    <property type="evidence" value="ECO:0007669"/>
    <property type="project" value="UniProtKB-KW"/>
</dbReference>
<keyword evidence="7" id="KW-0547">Nucleotide-binding</keyword>
<keyword evidence="9" id="KW-0460">Magnesium</keyword>
<feature type="non-terminal residue" evidence="14">
    <location>
        <position position="1"/>
    </location>
</feature>
<dbReference type="GO" id="GO:0000049">
    <property type="term" value="F:tRNA binding"/>
    <property type="evidence" value="ECO:0007669"/>
    <property type="project" value="UniProtKB-KW"/>
</dbReference>
<dbReference type="InterPro" id="IPR041616">
    <property type="entry name" value="PheRS_beta_core"/>
</dbReference>
<keyword evidence="6" id="KW-0479">Metal-binding</keyword>
<evidence type="ECO:0000256" key="5">
    <source>
        <dbReference type="ARBA" id="ARBA00022598"/>
    </source>
</evidence>
<sequence length="245" mass="27513">SKQRNEDLEIFELGKVFLYPPAADPDQLPEEIEMISGLWTGARQVRTWHFKESKVDFYDMKGVVEAVCAGLNMTGVRFTPLTGTDFPYLRPGYAAQIQAGNERLGAVGELSGEVLKNFGLKQVAYCFDIDFDRLVDHVSEEKRAKTLSRFPATRRDMALILSNTVEAQALLDFIEGMRQVLVEGVEIFDIYMGSPIPEGRKSIGLRLTYQSPERSLTDSEVNSIHETMTREVLKKFNAQLPSGIA</sequence>
<dbReference type="Pfam" id="PF03147">
    <property type="entry name" value="FDX-ACB"/>
    <property type="match status" value="1"/>
</dbReference>
<comment type="caution">
    <text evidence="14">The sequence shown here is derived from an EMBL/GenBank/DDBJ whole genome shotgun (WGS) entry which is preliminary data.</text>
</comment>
<proteinExistence type="predicted"/>
<reference evidence="14" key="1">
    <citation type="journal article" date="2014" name="Front. Microbiol.">
        <title>High frequency of phylogenetically diverse reductive dehalogenase-homologous genes in deep subseafloor sedimentary metagenomes.</title>
        <authorList>
            <person name="Kawai M."/>
            <person name="Futagami T."/>
            <person name="Toyoda A."/>
            <person name="Takaki Y."/>
            <person name="Nishi S."/>
            <person name="Hori S."/>
            <person name="Arai W."/>
            <person name="Tsubouchi T."/>
            <person name="Morono Y."/>
            <person name="Uchiyama I."/>
            <person name="Ito T."/>
            <person name="Fujiyama A."/>
            <person name="Inagaki F."/>
            <person name="Takami H."/>
        </authorList>
    </citation>
    <scope>NUCLEOTIDE SEQUENCE</scope>
    <source>
        <strain evidence="14">Expedition CK06-06</strain>
    </source>
</reference>
<keyword evidence="11" id="KW-0648">Protein biosynthesis</keyword>
<evidence type="ECO:0000256" key="8">
    <source>
        <dbReference type="ARBA" id="ARBA00022840"/>
    </source>
</evidence>
<feature type="domain" description="FDX-ACB" evidence="13">
    <location>
        <begin position="148"/>
        <end position="241"/>
    </location>
</feature>
<dbReference type="InterPro" id="IPR005121">
    <property type="entry name" value="Fdx_antiC-bd"/>
</dbReference>
<dbReference type="Gene3D" id="3.30.930.10">
    <property type="entry name" value="Bira Bifunctional Protein, Domain 2"/>
    <property type="match status" value="1"/>
</dbReference>
<evidence type="ECO:0000313" key="14">
    <source>
        <dbReference type="EMBL" id="GAI86759.1"/>
    </source>
</evidence>
<dbReference type="SUPFAM" id="SSF54991">
    <property type="entry name" value="Anticodon-binding domain of PheRS"/>
    <property type="match status" value="1"/>
</dbReference>
<evidence type="ECO:0000256" key="4">
    <source>
        <dbReference type="ARBA" id="ARBA00022555"/>
    </source>
</evidence>
<dbReference type="InterPro" id="IPR036690">
    <property type="entry name" value="Fdx_antiC-bd_sf"/>
</dbReference>
<dbReference type="GO" id="GO:0005737">
    <property type="term" value="C:cytoplasm"/>
    <property type="evidence" value="ECO:0007669"/>
    <property type="project" value="UniProtKB-SubCell"/>
</dbReference>
<dbReference type="InterPro" id="IPR045864">
    <property type="entry name" value="aa-tRNA-synth_II/BPL/LPL"/>
</dbReference>
<keyword evidence="5" id="KW-0436">Ligase</keyword>
<dbReference type="SMART" id="SM00896">
    <property type="entry name" value="FDX-ACB"/>
    <property type="match status" value="1"/>
</dbReference>
<dbReference type="Gene3D" id="3.30.70.380">
    <property type="entry name" value="Ferrodoxin-fold anticodon-binding domain"/>
    <property type="match status" value="1"/>
</dbReference>
<evidence type="ECO:0000256" key="11">
    <source>
        <dbReference type="ARBA" id="ARBA00022917"/>
    </source>
</evidence>
<keyword evidence="4" id="KW-0820">tRNA-binding</keyword>
<evidence type="ECO:0000256" key="2">
    <source>
        <dbReference type="ARBA" id="ARBA00004496"/>
    </source>
</evidence>
<evidence type="ECO:0000256" key="1">
    <source>
        <dbReference type="ARBA" id="ARBA00001946"/>
    </source>
</evidence>
<gene>
    <name evidence="14" type="ORF">S12H4_12917</name>
</gene>
<dbReference type="EMBL" id="BARW01006163">
    <property type="protein sequence ID" value="GAI86759.1"/>
    <property type="molecule type" value="Genomic_DNA"/>
</dbReference>
<dbReference type="GO" id="GO:0006412">
    <property type="term" value="P:translation"/>
    <property type="evidence" value="ECO:0007669"/>
    <property type="project" value="UniProtKB-KW"/>
</dbReference>
<evidence type="ECO:0000256" key="9">
    <source>
        <dbReference type="ARBA" id="ARBA00022842"/>
    </source>
</evidence>
<keyword evidence="3" id="KW-0963">Cytoplasm</keyword>
<evidence type="ECO:0000256" key="10">
    <source>
        <dbReference type="ARBA" id="ARBA00022884"/>
    </source>
</evidence>
<organism evidence="14">
    <name type="scientific">marine sediment metagenome</name>
    <dbReference type="NCBI Taxonomy" id="412755"/>
    <lineage>
        <taxon>unclassified sequences</taxon>
        <taxon>metagenomes</taxon>
        <taxon>ecological metagenomes</taxon>
    </lineage>
</organism>
<keyword evidence="8" id="KW-0067">ATP-binding</keyword>
<dbReference type="PROSITE" id="PS51447">
    <property type="entry name" value="FDX_ACB"/>
    <property type="match status" value="1"/>
</dbReference>
<evidence type="ECO:0000256" key="6">
    <source>
        <dbReference type="ARBA" id="ARBA00022723"/>
    </source>
</evidence>
<evidence type="ECO:0000256" key="12">
    <source>
        <dbReference type="ARBA" id="ARBA00023146"/>
    </source>
</evidence>
<dbReference type="FunFam" id="3.30.70.380:FF:000001">
    <property type="entry name" value="Phenylalanine--tRNA ligase beta subunit"/>
    <property type="match status" value="1"/>
</dbReference>
<name>X1U369_9ZZZZ</name>
<dbReference type="AlphaFoldDB" id="X1U369"/>
<evidence type="ECO:0000259" key="13">
    <source>
        <dbReference type="PROSITE" id="PS51447"/>
    </source>
</evidence>
<dbReference type="SUPFAM" id="SSF55681">
    <property type="entry name" value="Class II aaRS and biotin synthetases"/>
    <property type="match status" value="1"/>
</dbReference>